<accession>A0ACC1B527</accession>
<proteinExistence type="predicted"/>
<sequence>MVVTSTGNGAQTTLEMNYDRASELKAFDDTKAGVKGLVDAGIDKIPRIFYHPHDNFNGNSKVSGEDQFSFPIIDLEGLDKDPVIRKRIVERVRNASEEWGFFQVINHGIPGSALKEMMDGIRKFHEQDTEVKKEYYTRDMTKRVVYNSNFDLYSGPSTNWRDTISCIMAPHPSNPEELPAACRDIMMEYSKHVMKLGYLLLELLSEALGLNPDHLKEMGCGEGLVFYCHYYPACPQPELTMGTTKHADNAFLTVLMQDHIGGLQVHHQNHWIDVPPSPEALVLITNDKFISVEHRVVANSVGPRLSMSSFFSTDEVPCSRLYGPIQELLSEENPPKYRETTVRDYVIYFRKKGLDGTSALLHYRL</sequence>
<gene>
    <name evidence="1" type="ORF">Patl1_25172</name>
</gene>
<evidence type="ECO:0000313" key="2">
    <source>
        <dbReference type="Proteomes" id="UP001164250"/>
    </source>
</evidence>
<keyword evidence="2" id="KW-1185">Reference proteome</keyword>
<name>A0ACC1B527_9ROSI</name>
<comment type="caution">
    <text evidence="1">The sequence shown here is derived from an EMBL/GenBank/DDBJ whole genome shotgun (WGS) entry which is preliminary data.</text>
</comment>
<protein>
    <submittedName>
        <fullName evidence="1">Uncharacterized protein</fullName>
    </submittedName>
</protein>
<organism evidence="1 2">
    <name type="scientific">Pistacia atlantica</name>
    <dbReference type="NCBI Taxonomy" id="434234"/>
    <lineage>
        <taxon>Eukaryota</taxon>
        <taxon>Viridiplantae</taxon>
        <taxon>Streptophyta</taxon>
        <taxon>Embryophyta</taxon>
        <taxon>Tracheophyta</taxon>
        <taxon>Spermatophyta</taxon>
        <taxon>Magnoliopsida</taxon>
        <taxon>eudicotyledons</taxon>
        <taxon>Gunneridae</taxon>
        <taxon>Pentapetalae</taxon>
        <taxon>rosids</taxon>
        <taxon>malvids</taxon>
        <taxon>Sapindales</taxon>
        <taxon>Anacardiaceae</taxon>
        <taxon>Pistacia</taxon>
    </lineage>
</organism>
<reference evidence="2" key="1">
    <citation type="journal article" date="2023" name="G3 (Bethesda)">
        <title>Genome assembly and association tests identify interacting loci associated with vigor, precocity, and sex in interspecific pistachio rootstocks.</title>
        <authorList>
            <person name="Palmer W."/>
            <person name="Jacygrad E."/>
            <person name="Sagayaradj S."/>
            <person name="Cavanaugh K."/>
            <person name="Han R."/>
            <person name="Bertier L."/>
            <person name="Beede B."/>
            <person name="Kafkas S."/>
            <person name="Golino D."/>
            <person name="Preece J."/>
            <person name="Michelmore R."/>
        </authorList>
    </citation>
    <scope>NUCLEOTIDE SEQUENCE [LARGE SCALE GENOMIC DNA]</scope>
</reference>
<dbReference type="Proteomes" id="UP001164250">
    <property type="component" value="Chromosome 7"/>
</dbReference>
<dbReference type="EMBL" id="CM047903">
    <property type="protein sequence ID" value="KAJ0093991.1"/>
    <property type="molecule type" value="Genomic_DNA"/>
</dbReference>
<evidence type="ECO:0000313" key="1">
    <source>
        <dbReference type="EMBL" id="KAJ0093991.1"/>
    </source>
</evidence>